<evidence type="ECO:0000313" key="1">
    <source>
        <dbReference type="EMBL" id="GIG87319.1"/>
    </source>
</evidence>
<accession>A0ABQ4DXX8</accession>
<dbReference type="RefSeq" id="WP_307837708.1">
    <property type="nucleotide sequence ID" value="NZ_BONW01000010.1"/>
</dbReference>
<dbReference type="InterPro" id="IPR045423">
    <property type="entry name" value="DUF6510"/>
</dbReference>
<proteinExistence type="predicted"/>
<organism evidence="1 2">
    <name type="scientific">Plantactinospora endophytica</name>
    <dbReference type="NCBI Taxonomy" id="673535"/>
    <lineage>
        <taxon>Bacteria</taxon>
        <taxon>Bacillati</taxon>
        <taxon>Actinomycetota</taxon>
        <taxon>Actinomycetes</taxon>
        <taxon>Micromonosporales</taxon>
        <taxon>Micromonosporaceae</taxon>
        <taxon>Plantactinospora</taxon>
    </lineage>
</organism>
<name>A0ABQ4DXX8_9ACTN</name>
<comment type="caution">
    <text evidence="1">The sequence shown here is derived from an EMBL/GenBank/DDBJ whole genome shotgun (WGS) entry which is preliminary data.</text>
</comment>
<gene>
    <name evidence="1" type="ORF">Pen02_22550</name>
</gene>
<dbReference type="Pfam" id="PF20120">
    <property type="entry name" value="DUF6510"/>
    <property type="match status" value="1"/>
</dbReference>
<evidence type="ECO:0000313" key="2">
    <source>
        <dbReference type="Proteomes" id="UP000646749"/>
    </source>
</evidence>
<protein>
    <submittedName>
        <fullName evidence="1">Uncharacterized protein</fullName>
    </submittedName>
</protein>
<reference evidence="1 2" key="1">
    <citation type="submission" date="2021-01" db="EMBL/GenBank/DDBJ databases">
        <title>Whole genome shotgun sequence of Plantactinospora endophytica NBRC 110450.</title>
        <authorList>
            <person name="Komaki H."/>
            <person name="Tamura T."/>
        </authorList>
    </citation>
    <scope>NUCLEOTIDE SEQUENCE [LARGE SCALE GENOMIC DNA]</scope>
    <source>
        <strain evidence="1 2">NBRC 110450</strain>
    </source>
</reference>
<dbReference type="Proteomes" id="UP000646749">
    <property type="component" value="Unassembled WGS sequence"/>
</dbReference>
<sequence length="108" mass="11569">MTDQLRPDPGRMDYLDGNVLAGPLRDVFAVDLTTATGRCAACGQTGPMAALRVYSNAPGVVARCPNCEEVMLRLVRTPTSAWLDLRGATFMQIPMPAEPTMMPGPTAM</sequence>
<dbReference type="EMBL" id="BONW01000010">
    <property type="protein sequence ID" value="GIG87319.1"/>
    <property type="molecule type" value="Genomic_DNA"/>
</dbReference>
<keyword evidence="2" id="KW-1185">Reference proteome</keyword>